<dbReference type="InterPro" id="IPR050194">
    <property type="entry name" value="Glycosyltransferase_grp1"/>
</dbReference>
<feature type="domain" description="Glycosyl transferase family 1" evidence="1">
    <location>
        <begin position="243"/>
        <end position="391"/>
    </location>
</feature>
<protein>
    <submittedName>
        <fullName evidence="3">Glycosyltransferase</fullName>
    </submittedName>
</protein>
<feature type="domain" description="Glycosyltransferase subfamily 4-like N-terminal" evidence="2">
    <location>
        <begin position="33"/>
        <end position="214"/>
    </location>
</feature>
<dbReference type="RefSeq" id="WP_168049349.1">
    <property type="nucleotide sequence ID" value="NZ_JAATJR010000002.1"/>
</dbReference>
<accession>A0ABX1EU42</accession>
<gene>
    <name evidence="3" type="ORF">HB662_05090</name>
</gene>
<dbReference type="PANTHER" id="PTHR45947:SF3">
    <property type="entry name" value="SULFOQUINOVOSYL TRANSFERASE SQD2"/>
    <property type="match status" value="1"/>
</dbReference>
<evidence type="ECO:0000313" key="4">
    <source>
        <dbReference type="Proteomes" id="UP000765160"/>
    </source>
</evidence>
<evidence type="ECO:0000259" key="1">
    <source>
        <dbReference type="Pfam" id="PF00534"/>
    </source>
</evidence>
<keyword evidence="4" id="KW-1185">Reference proteome</keyword>
<dbReference type="InterPro" id="IPR028098">
    <property type="entry name" value="Glyco_trans_4-like_N"/>
</dbReference>
<dbReference type="Proteomes" id="UP000765160">
    <property type="component" value="Unassembled WGS sequence"/>
</dbReference>
<dbReference type="InterPro" id="IPR001296">
    <property type="entry name" value="Glyco_trans_1"/>
</dbReference>
<dbReference type="CDD" id="cd03801">
    <property type="entry name" value="GT4_PimA-like"/>
    <property type="match status" value="1"/>
</dbReference>
<dbReference type="Pfam" id="PF00534">
    <property type="entry name" value="Glycos_transf_1"/>
    <property type="match status" value="1"/>
</dbReference>
<dbReference type="Gene3D" id="3.40.50.2000">
    <property type="entry name" value="Glycogen Phosphorylase B"/>
    <property type="match status" value="2"/>
</dbReference>
<dbReference type="PANTHER" id="PTHR45947">
    <property type="entry name" value="SULFOQUINOVOSYL TRANSFERASE SQD2"/>
    <property type="match status" value="1"/>
</dbReference>
<comment type="caution">
    <text evidence="3">The sequence shown here is derived from an EMBL/GenBank/DDBJ whole genome shotgun (WGS) entry which is preliminary data.</text>
</comment>
<reference evidence="3 4" key="1">
    <citation type="submission" date="2020-03" db="EMBL/GenBank/DDBJ databases">
        <title>Roseomonas selenitidurans sp. nov. isolated from soil.</title>
        <authorList>
            <person name="Liu H."/>
        </authorList>
    </citation>
    <scope>NUCLEOTIDE SEQUENCE [LARGE SCALE GENOMIC DNA]</scope>
    <source>
        <strain evidence="3 4">JCM 15073</strain>
    </source>
</reference>
<name>A0ABX1EU42_9PROT</name>
<proteinExistence type="predicted"/>
<evidence type="ECO:0000313" key="3">
    <source>
        <dbReference type="EMBL" id="NKE44140.1"/>
    </source>
</evidence>
<dbReference type="EMBL" id="JAAVTX010000002">
    <property type="protein sequence ID" value="NKE44140.1"/>
    <property type="molecule type" value="Genomic_DNA"/>
</dbReference>
<organism evidence="3 4">
    <name type="scientific">Falsiroseomonas frigidaquae</name>
    <dbReference type="NCBI Taxonomy" id="487318"/>
    <lineage>
        <taxon>Bacteria</taxon>
        <taxon>Pseudomonadati</taxon>
        <taxon>Pseudomonadota</taxon>
        <taxon>Alphaproteobacteria</taxon>
        <taxon>Acetobacterales</taxon>
        <taxon>Roseomonadaceae</taxon>
        <taxon>Falsiroseomonas</taxon>
    </lineage>
</organism>
<dbReference type="Pfam" id="PF13439">
    <property type="entry name" value="Glyco_transf_4"/>
    <property type="match status" value="1"/>
</dbReference>
<evidence type="ECO:0000259" key="2">
    <source>
        <dbReference type="Pfam" id="PF13439"/>
    </source>
</evidence>
<dbReference type="SUPFAM" id="SSF53756">
    <property type="entry name" value="UDP-Glycosyltransferase/glycogen phosphorylase"/>
    <property type="match status" value="1"/>
</dbReference>
<sequence length="422" mass="45077">MDAAGHAWPERPGRCERQPRILAAIIVPPHLTVSGGARAAEQLSAALASRCDITVASMMNGAGSGAAATMPAPHRSPVRSALPPLLPWSWLPNRFATLFYRSDIPRLIAPGIDLVHLHNPMPALELARIASACRAGGLPYVVSTHGFNEVWNGEAIYGFDGPKRLAWRRLVVEPVSRAVRGADAVFVLSPADIDIVRGMGFAGDILQVHNGVDLPVLAAPEGDAALLQRLGVPERDDPNRIHCMFLANHTPNKGLPDLLKAFGQLDVPYTLVVGGERRDAIDYESHLRACRPGQRIIVTGRLTDPEVAALYRQSDLFVFPTLADTFPLVVLEAMAHGVAVLASAVGGIPHQITEDCGVLVPPGDPAALAAAVARLAAEPGLLERMGCNARARVAAEFSWERAADQALAGYRQVLRRRPTPAA</sequence>